<dbReference type="EMBL" id="BK015488">
    <property type="protein sequence ID" value="DAE09464.1"/>
    <property type="molecule type" value="Genomic_DNA"/>
</dbReference>
<accession>A0A8S5PRQ6</accession>
<evidence type="ECO:0000313" key="1">
    <source>
        <dbReference type="EMBL" id="DAE09464.1"/>
    </source>
</evidence>
<protein>
    <submittedName>
        <fullName evidence="1">Uncharacterized protein</fullName>
    </submittedName>
</protein>
<name>A0A8S5PRQ6_9CAUD</name>
<proteinExistence type="predicted"/>
<reference evidence="1" key="1">
    <citation type="journal article" date="2021" name="Proc. Natl. Acad. Sci. U.S.A.">
        <title>A Catalog of Tens of Thousands of Viruses from Human Metagenomes Reveals Hidden Associations with Chronic Diseases.</title>
        <authorList>
            <person name="Tisza M.J."/>
            <person name="Buck C.B."/>
        </authorList>
    </citation>
    <scope>NUCLEOTIDE SEQUENCE</scope>
    <source>
        <strain evidence="1">Ct96x5</strain>
    </source>
</reference>
<organism evidence="1">
    <name type="scientific">Siphoviridae sp. ct96x5</name>
    <dbReference type="NCBI Taxonomy" id="2825367"/>
    <lineage>
        <taxon>Viruses</taxon>
        <taxon>Duplodnaviria</taxon>
        <taxon>Heunggongvirae</taxon>
        <taxon>Uroviricota</taxon>
        <taxon>Caudoviricetes</taxon>
    </lineage>
</organism>
<sequence>MVSFKNEIEIPNSVRLREVGYGGFFELDYKIYQKLSYDEDSEQFNCLALPSMCGAKIRFDKYVRNVDVQITATGYTKKGY</sequence>